<evidence type="ECO:0000313" key="2">
    <source>
        <dbReference type="Proteomes" id="UP000218334"/>
    </source>
</evidence>
<keyword evidence="2" id="KW-1185">Reference proteome</keyword>
<sequence>MMLDRQPPAKRFYSPRNCVNPRLYLWVKKWNRRLRASRLLRDPREWDHRSWCSHRPKLELSELLALSLPHRSHGSMVYKYLEPVLKLETMFEWWKWMCIGSSRWPSGGCMLVSRTGHLDEQTCGQYMQNCISRSGGYLTNSDASSSYGFCSTRTTDGFLSDNFNAFYSNHWRNVGLMAAFIIFNNSYPKRNVIRINIMPELSAEKSSEIIPDQAQCDINGLGLRLECDLDLNSIVMMVTTRAHKRPYLTGHSTDPGQAPFNESFVHQKFSSGR</sequence>
<dbReference type="EMBL" id="KZ293424">
    <property type="protein sequence ID" value="PBK71174.1"/>
    <property type="molecule type" value="Genomic_DNA"/>
</dbReference>
<name>A0A2H3BQF8_9AGAR</name>
<dbReference type="AlphaFoldDB" id="A0A2H3BQF8"/>
<reference evidence="2" key="1">
    <citation type="journal article" date="2017" name="Nat. Ecol. Evol.">
        <title>Genome expansion and lineage-specific genetic innovations in the forest pathogenic fungi Armillaria.</title>
        <authorList>
            <person name="Sipos G."/>
            <person name="Prasanna A.N."/>
            <person name="Walter M.C."/>
            <person name="O'Connor E."/>
            <person name="Balint B."/>
            <person name="Krizsan K."/>
            <person name="Kiss B."/>
            <person name="Hess J."/>
            <person name="Varga T."/>
            <person name="Slot J."/>
            <person name="Riley R."/>
            <person name="Boka B."/>
            <person name="Rigling D."/>
            <person name="Barry K."/>
            <person name="Lee J."/>
            <person name="Mihaltcheva S."/>
            <person name="LaButti K."/>
            <person name="Lipzen A."/>
            <person name="Waldron R."/>
            <person name="Moloney N.M."/>
            <person name="Sperisen C."/>
            <person name="Kredics L."/>
            <person name="Vagvoelgyi C."/>
            <person name="Patrignani A."/>
            <person name="Fitzpatrick D."/>
            <person name="Nagy I."/>
            <person name="Doyle S."/>
            <person name="Anderson J.B."/>
            <person name="Grigoriev I.V."/>
            <person name="Gueldener U."/>
            <person name="Muensterkoetter M."/>
            <person name="Nagy L.G."/>
        </authorList>
    </citation>
    <scope>NUCLEOTIDE SEQUENCE [LARGE SCALE GENOMIC DNA]</scope>
    <source>
        <strain evidence="2">28-4</strain>
    </source>
</reference>
<protein>
    <submittedName>
        <fullName evidence="1">Uncharacterized protein</fullName>
    </submittedName>
</protein>
<dbReference type="STRING" id="1076256.A0A2H3BQF8"/>
<evidence type="ECO:0000313" key="1">
    <source>
        <dbReference type="EMBL" id="PBK71174.1"/>
    </source>
</evidence>
<gene>
    <name evidence="1" type="ORF">ARMSODRAFT_1003017</name>
</gene>
<proteinExistence type="predicted"/>
<accession>A0A2H3BQF8</accession>
<organism evidence="1 2">
    <name type="scientific">Armillaria solidipes</name>
    <dbReference type="NCBI Taxonomy" id="1076256"/>
    <lineage>
        <taxon>Eukaryota</taxon>
        <taxon>Fungi</taxon>
        <taxon>Dikarya</taxon>
        <taxon>Basidiomycota</taxon>
        <taxon>Agaricomycotina</taxon>
        <taxon>Agaricomycetes</taxon>
        <taxon>Agaricomycetidae</taxon>
        <taxon>Agaricales</taxon>
        <taxon>Marasmiineae</taxon>
        <taxon>Physalacriaceae</taxon>
        <taxon>Armillaria</taxon>
    </lineage>
</organism>
<dbReference type="Proteomes" id="UP000218334">
    <property type="component" value="Unassembled WGS sequence"/>
</dbReference>